<keyword evidence="6" id="KW-1185">Reference proteome</keyword>
<reference evidence="5 6" key="1">
    <citation type="submission" date="2019-01" db="EMBL/GenBank/DDBJ databases">
        <authorList>
            <person name="Ferrante I. M."/>
        </authorList>
    </citation>
    <scope>NUCLEOTIDE SEQUENCE [LARGE SCALE GENOMIC DNA]</scope>
    <source>
        <strain evidence="5 6">B856</strain>
    </source>
</reference>
<dbReference type="InterPro" id="IPR019148">
    <property type="entry name" value="Nuclear_protein_DGCR14_ESS-2"/>
</dbReference>
<feature type="region of interest" description="Disordered" evidence="4">
    <location>
        <begin position="483"/>
        <end position="520"/>
    </location>
</feature>
<accession>A0A448ZRP3</accession>
<dbReference type="GO" id="GO:0071013">
    <property type="term" value="C:catalytic step 2 spliceosome"/>
    <property type="evidence" value="ECO:0007669"/>
    <property type="project" value="TreeGrafter"/>
</dbReference>
<evidence type="ECO:0000256" key="3">
    <source>
        <dbReference type="ARBA" id="ARBA00023242"/>
    </source>
</evidence>
<evidence type="ECO:0000313" key="6">
    <source>
        <dbReference type="Proteomes" id="UP000291116"/>
    </source>
</evidence>
<keyword evidence="3" id="KW-0539">Nucleus</keyword>
<organism evidence="5 6">
    <name type="scientific">Pseudo-nitzschia multistriata</name>
    <dbReference type="NCBI Taxonomy" id="183589"/>
    <lineage>
        <taxon>Eukaryota</taxon>
        <taxon>Sar</taxon>
        <taxon>Stramenopiles</taxon>
        <taxon>Ochrophyta</taxon>
        <taxon>Bacillariophyta</taxon>
        <taxon>Bacillariophyceae</taxon>
        <taxon>Bacillariophycidae</taxon>
        <taxon>Bacillariales</taxon>
        <taxon>Bacillariaceae</taxon>
        <taxon>Pseudo-nitzschia</taxon>
    </lineage>
</organism>
<gene>
    <name evidence="5" type="ORF">PSNMU_V1.4_AUG-EV-PASAV3_0118400</name>
</gene>
<feature type="region of interest" description="Disordered" evidence="4">
    <location>
        <begin position="305"/>
        <end position="341"/>
    </location>
</feature>
<comment type="similarity">
    <text evidence="2">Belongs to the ESS2 family.</text>
</comment>
<dbReference type="OrthoDB" id="19679at2759"/>
<dbReference type="PANTHER" id="PTHR12940:SF0">
    <property type="entry name" value="SPLICING FACTOR ESS-2 HOMOLOG"/>
    <property type="match status" value="1"/>
</dbReference>
<protein>
    <submittedName>
        <fullName evidence="5">Uncharacterized protein</fullName>
    </submittedName>
</protein>
<feature type="region of interest" description="Disordered" evidence="4">
    <location>
        <begin position="70"/>
        <end position="98"/>
    </location>
</feature>
<feature type="compositionally biased region" description="Polar residues" evidence="4">
    <location>
        <begin position="248"/>
        <end position="259"/>
    </location>
</feature>
<evidence type="ECO:0000313" key="5">
    <source>
        <dbReference type="EMBL" id="VEU44712.1"/>
    </source>
</evidence>
<comment type="subcellular location">
    <subcellularLocation>
        <location evidence="1">Nucleus</location>
    </subcellularLocation>
</comment>
<feature type="compositionally biased region" description="Basic and acidic residues" evidence="4">
    <location>
        <begin position="70"/>
        <end position="82"/>
    </location>
</feature>
<name>A0A448ZRP3_9STRA</name>
<dbReference type="Pfam" id="PF09751">
    <property type="entry name" value="Es2"/>
    <property type="match status" value="1"/>
</dbReference>
<dbReference type="AlphaFoldDB" id="A0A448ZRP3"/>
<sequence length="520" mass="58093">MADKGQRRLVLSEEDYTSKLSLIVARDYFPEISRLERENSLLDCRLAGDAIGAVAVRRATRNSLEEEEAAAARREGDDRDVLESESNENTLARRNPPGANIQIRKRMRPLEEETVTGFVMRATNEDDDEFDSNLKQNIRENRQRLEAIYQTKSNPTSKTNENERPGGAISNLCLEMASDDFAPESNRTAWKHKPLMRNGLFFNPTPMRNSSETDSDAIGNVREQALLKNSTALMVLSDGSDDMPPPSKQHTSGLLSNRNAGKDKLTQNLLKSQLVEYIPKHKLEKKIEPSATRFPSNPSLIPIPGSALHGSLDEETDSDSHTDYMSSTDASTDLDAPLRSLSEERRRFKRKKESYRQSYPYVAMSSPRAKQQLPISTHGAIDGPPLVLSHQEEQLEKPESTSSFRMPSKNEREFAASNAEKLMARRARLASPSSLRRSSLKSGKHSSMCQALGPGSLTPAALSLMKAKSIKLRNRDAFGSALRRSYTPQVVHRSSSSKSSRRRRSANRPGDHAYNATPQR</sequence>
<evidence type="ECO:0000256" key="2">
    <source>
        <dbReference type="ARBA" id="ARBA00009072"/>
    </source>
</evidence>
<dbReference type="Proteomes" id="UP000291116">
    <property type="component" value="Unassembled WGS sequence"/>
</dbReference>
<feature type="region of interest" description="Disordered" evidence="4">
    <location>
        <begin position="428"/>
        <end position="455"/>
    </location>
</feature>
<evidence type="ECO:0000256" key="1">
    <source>
        <dbReference type="ARBA" id="ARBA00004123"/>
    </source>
</evidence>
<dbReference type="EMBL" id="CAACVS010000658">
    <property type="protein sequence ID" value="VEU44712.1"/>
    <property type="molecule type" value="Genomic_DNA"/>
</dbReference>
<proteinExistence type="inferred from homology"/>
<feature type="region of interest" description="Disordered" evidence="4">
    <location>
        <begin position="238"/>
        <end position="260"/>
    </location>
</feature>
<dbReference type="PANTHER" id="PTHR12940">
    <property type="entry name" value="ES-2 PROTEIN - RELATED"/>
    <property type="match status" value="1"/>
</dbReference>
<evidence type="ECO:0000256" key="4">
    <source>
        <dbReference type="SAM" id="MobiDB-lite"/>
    </source>
</evidence>